<organism evidence="1 2">
    <name type="scientific">Baia soyae</name>
    <dbReference type="NCBI Taxonomy" id="1544746"/>
    <lineage>
        <taxon>Bacteria</taxon>
        <taxon>Bacillati</taxon>
        <taxon>Bacillota</taxon>
        <taxon>Bacilli</taxon>
        <taxon>Bacillales</taxon>
        <taxon>Thermoactinomycetaceae</taxon>
        <taxon>Baia</taxon>
    </lineage>
</organism>
<evidence type="ECO:0000313" key="2">
    <source>
        <dbReference type="Proteomes" id="UP000294746"/>
    </source>
</evidence>
<proteinExistence type="predicted"/>
<reference evidence="1 2" key="1">
    <citation type="submission" date="2019-03" db="EMBL/GenBank/DDBJ databases">
        <title>Genomic Encyclopedia of Type Strains, Phase IV (KMG-IV): sequencing the most valuable type-strain genomes for metagenomic binning, comparative biology and taxonomic classification.</title>
        <authorList>
            <person name="Goeker M."/>
        </authorList>
    </citation>
    <scope>NUCLEOTIDE SEQUENCE [LARGE SCALE GENOMIC DNA]</scope>
    <source>
        <strain evidence="1 2">DSM 46831</strain>
    </source>
</reference>
<gene>
    <name evidence="1" type="ORF">EDD57_103104</name>
</gene>
<dbReference type="Proteomes" id="UP000294746">
    <property type="component" value="Unassembled WGS sequence"/>
</dbReference>
<sequence length="206" mass="23846">MSSITVGVYLGKKDRLVRYWYEILPKGQFPMLVKYCIQSYLRNNYFPLQSICDGRMLKEQIQSRSDYVPTQRNVTFTPEDGPVYQWIKNLESGYRSEEIKNILKETVLHTLLNEQPVFSPRPLGQVYNDPQQQHAMMQGQAVPVAGYGYVEDPQKVTMIKREQMPAGMEEGYQMWDKAVMQPPAEGEQKKDQGPVKGYNHLVNYLG</sequence>
<dbReference type="AlphaFoldDB" id="A0A4R2SC19"/>
<name>A0A4R2SC19_9BACL</name>
<dbReference type="EMBL" id="SLXV01000003">
    <property type="protein sequence ID" value="TCP70288.1"/>
    <property type="molecule type" value="Genomic_DNA"/>
</dbReference>
<evidence type="ECO:0000313" key="1">
    <source>
        <dbReference type="EMBL" id="TCP70288.1"/>
    </source>
</evidence>
<comment type="caution">
    <text evidence="1">The sequence shown here is derived from an EMBL/GenBank/DDBJ whole genome shotgun (WGS) entry which is preliminary data.</text>
</comment>
<keyword evidence="2" id="KW-1185">Reference proteome</keyword>
<dbReference type="OrthoDB" id="2987499at2"/>
<dbReference type="RefSeq" id="WP_131847807.1">
    <property type="nucleotide sequence ID" value="NZ_SLXV01000003.1"/>
</dbReference>
<accession>A0A4R2SC19</accession>
<protein>
    <submittedName>
        <fullName evidence="1">Uncharacterized protein</fullName>
    </submittedName>
</protein>